<feature type="region of interest" description="Disordered" evidence="1">
    <location>
        <begin position="75"/>
        <end position="95"/>
    </location>
</feature>
<name>A0ABQ4SPZ7_9HYPH</name>
<dbReference type="RefSeq" id="WP_238241723.1">
    <property type="nucleotide sequence ID" value="NZ_BPQQ01000115.1"/>
</dbReference>
<dbReference type="Proteomes" id="UP001055153">
    <property type="component" value="Unassembled WGS sequence"/>
</dbReference>
<keyword evidence="3" id="KW-1185">Reference proteome</keyword>
<accession>A0ABQ4SPZ7</accession>
<feature type="compositionally biased region" description="Acidic residues" evidence="1">
    <location>
        <begin position="85"/>
        <end position="95"/>
    </location>
</feature>
<comment type="caution">
    <text evidence="2">The sequence shown here is derived from an EMBL/GenBank/DDBJ whole genome shotgun (WGS) entry which is preliminary data.</text>
</comment>
<protein>
    <submittedName>
        <fullName evidence="2">Uncharacterized protein</fullName>
    </submittedName>
</protein>
<reference evidence="2" key="2">
    <citation type="submission" date="2021-08" db="EMBL/GenBank/DDBJ databases">
        <authorList>
            <person name="Tani A."/>
            <person name="Ola A."/>
            <person name="Ogura Y."/>
            <person name="Katsura K."/>
            <person name="Hayashi T."/>
        </authorList>
    </citation>
    <scope>NUCLEOTIDE SEQUENCE</scope>
    <source>
        <strain evidence="2">DSM 17168</strain>
    </source>
</reference>
<reference evidence="2" key="1">
    <citation type="journal article" date="2021" name="Front. Microbiol.">
        <title>Comprehensive Comparative Genomics and Phenotyping of Methylobacterium Species.</title>
        <authorList>
            <person name="Alessa O."/>
            <person name="Ogura Y."/>
            <person name="Fujitani Y."/>
            <person name="Takami H."/>
            <person name="Hayashi T."/>
            <person name="Sahin N."/>
            <person name="Tani A."/>
        </authorList>
    </citation>
    <scope>NUCLEOTIDE SEQUENCE</scope>
    <source>
        <strain evidence="2">DSM 17168</strain>
    </source>
</reference>
<sequence length="95" mass="10398">MNTPYLNSDHIAHGSVEMIRECAAECLQMAAFYASSGVGYVDALDDAGFDYSIRRAVAHLRQAVRLAAMLQLAKRQNAEHPGDEPTAEALEDFGR</sequence>
<gene>
    <name evidence="2" type="ORF">GMJLKIPL_6327</name>
</gene>
<dbReference type="EMBL" id="BPQQ01000115">
    <property type="protein sequence ID" value="GJE04366.1"/>
    <property type="molecule type" value="Genomic_DNA"/>
</dbReference>
<proteinExistence type="predicted"/>
<evidence type="ECO:0000313" key="3">
    <source>
        <dbReference type="Proteomes" id="UP001055153"/>
    </source>
</evidence>
<organism evidence="2 3">
    <name type="scientific">Methylobacterium isbiliense</name>
    <dbReference type="NCBI Taxonomy" id="315478"/>
    <lineage>
        <taxon>Bacteria</taxon>
        <taxon>Pseudomonadati</taxon>
        <taxon>Pseudomonadota</taxon>
        <taxon>Alphaproteobacteria</taxon>
        <taxon>Hyphomicrobiales</taxon>
        <taxon>Methylobacteriaceae</taxon>
        <taxon>Methylobacterium</taxon>
    </lineage>
</organism>
<evidence type="ECO:0000313" key="2">
    <source>
        <dbReference type="EMBL" id="GJE04366.1"/>
    </source>
</evidence>
<evidence type="ECO:0000256" key="1">
    <source>
        <dbReference type="SAM" id="MobiDB-lite"/>
    </source>
</evidence>